<accession>A0A182JG64</accession>
<dbReference type="InterPro" id="IPR043504">
    <property type="entry name" value="Peptidase_S1_PA_chymotrypsin"/>
</dbReference>
<proteinExistence type="inferred from homology"/>
<dbReference type="STRING" id="41427.A0A182JG64"/>
<feature type="chain" id="PRO_5043646554" evidence="9">
    <location>
        <begin position="19"/>
        <end position="283"/>
    </location>
</feature>
<dbReference type="GO" id="GO:0006508">
    <property type="term" value="P:proteolysis"/>
    <property type="evidence" value="ECO:0007669"/>
    <property type="project" value="UniProtKB-KW"/>
</dbReference>
<keyword evidence="3" id="KW-0222">Digestion</keyword>
<dbReference type="InterPro" id="IPR033116">
    <property type="entry name" value="TRYPSIN_SER"/>
</dbReference>
<dbReference type="InterPro" id="IPR050430">
    <property type="entry name" value="Peptidase_S1"/>
</dbReference>
<keyword evidence="9" id="KW-0732">Signal</keyword>
<dbReference type="PANTHER" id="PTHR24276">
    <property type="entry name" value="POLYSERASE-RELATED"/>
    <property type="match status" value="1"/>
</dbReference>
<dbReference type="CDD" id="cd00190">
    <property type="entry name" value="Tryp_SPc"/>
    <property type="match status" value="1"/>
</dbReference>
<dbReference type="SUPFAM" id="SSF50494">
    <property type="entry name" value="Trypsin-like serine proteases"/>
    <property type="match status" value="1"/>
</dbReference>
<dbReference type="FunFam" id="2.40.10.10:FF:000068">
    <property type="entry name" value="transmembrane protease serine 2"/>
    <property type="match status" value="1"/>
</dbReference>
<keyword evidence="4" id="KW-0378">Hydrolase</keyword>
<evidence type="ECO:0000256" key="5">
    <source>
        <dbReference type="ARBA" id="ARBA00022825"/>
    </source>
</evidence>
<reference evidence="10" key="1">
    <citation type="submission" date="2022-08" db="UniProtKB">
        <authorList>
            <consortium name="EnsemblMetazoa"/>
        </authorList>
    </citation>
    <scope>IDENTIFICATION</scope>
    <source>
        <strain evidence="10">EBRO</strain>
    </source>
</reference>
<evidence type="ECO:0000256" key="7">
    <source>
        <dbReference type="ARBA" id="ARBA00024195"/>
    </source>
</evidence>
<dbReference type="InterPro" id="IPR018114">
    <property type="entry name" value="TRYPSIN_HIS"/>
</dbReference>
<dbReference type="PROSITE" id="PS00134">
    <property type="entry name" value="TRYPSIN_HIS"/>
    <property type="match status" value="1"/>
</dbReference>
<evidence type="ECO:0000256" key="8">
    <source>
        <dbReference type="SAM" id="MobiDB-lite"/>
    </source>
</evidence>
<dbReference type="InterPro" id="IPR001254">
    <property type="entry name" value="Trypsin_dom"/>
</dbReference>
<dbReference type="InterPro" id="IPR009003">
    <property type="entry name" value="Peptidase_S1_PA"/>
</dbReference>
<keyword evidence="2" id="KW-0645">Protease</keyword>
<evidence type="ECO:0000256" key="3">
    <source>
        <dbReference type="ARBA" id="ARBA00022757"/>
    </source>
</evidence>
<comment type="similarity">
    <text evidence="7">Belongs to the peptidase S1 family. CLIP subfamily.</text>
</comment>
<evidence type="ECO:0000256" key="6">
    <source>
        <dbReference type="ARBA" id="ARBA00023157"/>
    </source>
</evidence>
<organism evidence="10">
    <name type="scientific">Anopheles atroparvus</name>
    <name type="common">European mosquito</name>
    <dbReference type="NCBI Taxonomy" id="41427"/>
    <lineage>
        <taxon>Eukaryota</taxon>
        <taxon>Metazoa</taxon>
        <taxon>Ecdysozoa</taxon>
        <taxon>Arthropoda</taxon>
        <taxon>Hexapoda</taxon>
        <taxon>Insecta</taxon>
        <taxon>Pterygota</taxon>
        <taxon>Neoptera</taxon>
        <taxon>Endopterygota</taxon>
        <taxon>Diptera</taxon>
        <taxon>Nematocera</taxon>
        <taxon>Culicoidea</taxon>
        <taxon>Culicidae</taxon>
        <taxon>Anophelinae</taxon>
        <taxon>Anopheles</taxon>
    </lineage>
</organism>
<evidence type="ECO:0000256" key="1">
    <source>
        <dbReference type="ARBA" id="ARBA00004239"/>
    </source>
</evidence>
<evidence type="ECO:0000313" key="10">
    <source>
        <dbReference type="EnsemblMetazoa" id="AATE017487-PA.1"/>
    </source>
</evidence>
<dbReference type="SMART" id="SM00020">
    <property type="entry name" value="Tryp_SPc"/>
    <property type="match status" value="1"/>
</dbReference>
<keyword evidence="5" id="KW-0720">Serine protease</keyword>
<dbReference type="PROSITE" id="PS50240">
    <property type="entry name" value="TRYPSIN_DOM"/>
    <property type="match status" value="1"/>
</dbReference>
<dbReference type="EnsemblMetazoa" id="AATE017487-RA">
    <property type="protein sequence ID" value="AATE017487-PA.1"/>
    <property type="gene ID" value="AATE017487"/>
</dbReference>
<keyword evidence="6" id="KW-1015">Disulfide bond</keyword>
<dbReference type="InterPro" id="IPR001314">
    <property type="entry name" value="Peptidase_S1A"/>
</dbReference>
<dbReference type="Pfam" id="PF00089">
    <property type="entry name" value="Trypsin"/>
    <property type="match status" value="1"/>
</dbReference>
<dbReference type="GO" id="GO:0007586">
    <property type="term" value="P:digestion"/>
    <property type="evidence" value="ECO:0007669"/>
    <property type="project" value="UniProtKB-KW"/>
</dbReference>
<dbReference type="GO" id="GO:0004252">
    <property type="term" value="F:serine-type endopeptidase activity"/>
    <property type="evidence" value="ECO:0007669"/>
    <property type="project" value="InterPro"/>
</dbReference>
<name>A0A182JG64_ANOAO</name>
<comment type="subcellular location">
    <subcellularLocation>
        <location evidence="1">Secreted</location>
        <location evidence="1">Extracellular space</location>
    </subcellularLocation>
</comment>
<evidence type="ECO:0000256" key="9">
    <source>
        <dbReference type="SAM" id="SignalP"/>
    </source>
</evidence>
<dbReference type="FunFam" id="2.40.10.10:FF:000036">
    <property type="entry name" value="Trypsin beta"/>
    <property type="match status" value="1"/>
</dbReference>
<feature type="signal peptide" evidence="9">
    <location>
        <begin position="1"/>
        <end position="18"/>
    </location>
</feature>
<feature type="region of interest" description="Disordered" evidence="8">
    <location>
        <begin position="248"/>
        <end position="283"/>
    </location>
</feature>
<dbReference type="VEuPathDB" id="VectorBase:AATE017487"/>
<dbReference type="Gene3D" id="2.40.10.10">
    <property type="entry name" value="Trypsin-like serine proteases"/>
    <property type="match status" value="2"/>
</dbReference>
<dbReference type="PRINTS" id="PR00722">
    <property type="entry name" value="CHYMOTRYPSIN"/>
</dbReference>
<dbReference type="PROSITE" id="PS00135">
    <property type="entry name" value="TRYPSIN_SER"/>
    <property type="match status" value="1"/>
</dbReference>
<evidence type="ECO:0000256" key="4">
    <source>
        <dbReference type="ARBA" id="ARBA00022801"/>
    </source>
</evidence>
<feature type="compositionally biased region" description="Basic residues" evidence="8">
    <location>
        <begin position="271"/>
        <end position="283"/>
    </location>
</feature>
<dbReference type="PANTHER" id="PTHR24276:SF91">
    <property type="entry name" value="AT26814P-RELATED"/>
    <property type="match status" value="1"/>
</dbReference>
<sequence length="283" mass="30398">MISVKLVTLTLCLGLVAGSPATKAARSLGHDDQKGNRIVGGYDAVQGQFPYQVSMRRLPNFHFCGGSIISSRWVLSAAHCTIGMEPAGLNVYVGSVRLETGGVYHRTMRIVNHPLYDAATIENDISLAQTVAPIVFNEYTQPIPLGSSYVLSGNGAVISGWGRSNTMDDGPAQVPDNLQYLTVDILTMEECRAERNGSNNIFDSVMCVSSPAGQGACSGDSGGPLVFDGMVHGIASFVRVPCATDVSDVNPRPYGDAGALNGKERGFDHRRQQHRKKQNEKKR</sequence>
<evidence type="ECO:0000256" key="2">
    <source>
        <dbReference type="ARBA" id="ARBA00022670"/>
    </source>
</evidence>
<protein>
    <submittedName>
        <fullName evidence="10">Uncharacterized protein</fullName>
    </submittedName>
</protein>
<dbReference type="GO" id="GO:0005576">
    <property type="term" value="C:extracellular region"/>
    <property type="evidence" value="ECO:0007669"/>
    <property type="project" value="UniProtKB-SubCell"/>
</dbReference>
<dbReference type="AlphaFoldDB" id="A0A182JG64"/>